<dbReference type="PANTHER" id="PTHR37540:SF10">
    <property type="entry name" value="SIGMA-70 REGION 2 FAMILY PROTEIN"/>
    <property type="match status" value="1"/>
</dbReference>
<dbReference type="HOGENOM" id="CLU_445512_0_0_1"/>
<accession>A0A0D2B6S2</accession>
<reference evidence="1 2" key="1">
    <citation type="submission" date="2015-01" db="EMBL/GenBank/DDBJ databases">
        <title>The Genome Sequence of Exophiala oligosperma CBS72588.</title>
        <authorList>
            <consortium name="The Broad Institute Genomics Platform"/>
            <person name="Cuomo C."/>
            <person name="de Hoog S."/>
            <person name="Gorbushina A."/>
            <person name="Stielow B."/>
            <person name="Teixiera M."/>
            <person name="Abouelleil A."/>
            <person name="Chapman S.B."/>
            <person name="Priest M."/>
            <person name="Young S.K."/>
            <person name="Wortman J."/>
            <person name="Nusbaum C."/>
            <person name="Birren B."/>
        </authorList>
    </citation>
    <scope>NUCLEOTIDE SEQUENCE [LARGE SCALE GENOMIC DNA]</scope>
    <source>
        <strain evidence="1 2">CBS 72588</strain>
    </source>
</reference>
<name>A0A0D2B6S2_9EURO</name>
<dbReference type="VEuPathDB" id="FungiDB:PV06_00584"/>
<evidence type="ECO:0000313" key="1">
    <source>
        <dbReference type="EMBL" id="KIW47936.1"/>
    </source>
</evidence>
<protein>
    <recommendedName>
        <fullName evidence="3">Transcription factor domain-containing protein</fullName>
    </recommendedName>
</protein>
<dbReference type="GeneID" id="27352658"/>
<evidence type="ECO:0000313" key="2">
    <source>
        <dbReference type="Proteomes" id="UP000053342"/>
    </source>
</evidence>
<dbReference type="Proteomes" id="UP000053342">
    <property type="component" value="Unassembled WGS sequence"/>
</dbReference>
<dbReference type="PANTHER" id="PTHR37540">
    <property type="entry name" value="TRANSCRIPTION FACTOR (ACR-2), PUTATIVE-RELATED-RELATED"/>
    <property type="match status" value="1"/>
</dbReference>
<keyword evidence="2" id="KW-1185">Reference proteome</keyword>
<proteinExistence type="predicted"/>
<sequence length="529" mass="59110">MTRTGGDTRTDPGPPLLFVNKDASNLSRTKAEAFAVGSHMSKAYRRWSKSQKLRNLRPTASVLQSTNVYLEIRRHPRKSLLEECDESEVAGSPQAVGAFLKLIIDRMKSTIPAKVSIYSHGYSPTIYRAMEYFMRVLVPNNSPVYSIFEVSNVNCVYFLEIIASSSAQYLYHAAFALLHLVVGNVIPRTNSSRNALQHTATAIFLLRKILSERPLQNDDATFVAIVCLASFSRALGDYAGYSIHRTRISEMMKSRGGLQKTGLHGFVKALTLQFAPPDCIPLALCFNRQPKASKSGVVDMADPFFYNTRCLLPEPPPSPSLKSNLTTTLEKLPPSFQNLIIQTPLHANTVRLLLRVADARTKQSRNQGGKRQDLSSSWQVGRYSDFWECCPSISRPGPDLEKYLCLALLLYTANEFAPQRACHKGMALYSGPRTLLAGEIGLLGRQQLTTDQKGCWMWVWWVLIDSWSEVDKTTETATLLTNQFWAAFSEVQSWSDLQGILEGFFWGGKFGDAIKRIVDAAHSDGFQES</sequence>
<dbReference type="Pfam" id="PF11951">
    <property type="entry name" value="Fungal_trans_2"/>
    <property type="match status" value="1"/>
</dbReference>
<dbReference type="RefSeq" id="XP_016268152.1">
    <property type="nucleotide sequence ID" value="XM_016401099.1"/>
</dbReference>
<dbReference type="EMBL" id="KN847332">
    <property type="protein sequence ID" value="KIW47936.1"/>
    <property type="molecule type" value="Genomic_DNA"/>
</dbReference>
<evidence type="ECO:0008006" key="3">
    <source>
        <dbReference type="Google" id="ProtNLM"/>
    </source>
</evidence>
<organism evidence="1 2">
    <name type="scientific">Exophiala oligosperma</name>
    <dbReference type="NCBI Taxonomy" id="215243"/>
    <lineage>
        <taxon>Eukaryota</taxon>
        <taxon>Fungi</taxon>
        <taxon>Dikarya</taxon>
        <taxon>Ascomycota</taxon>
        <taxon>Pezizomycotina</taxon>
        <taxon>Eurotiomycetes</taxon>
        <taxon>Chaetothyriomycetidae</taxon>
        <taxon>Chaetothyriales</taxon>
        <taxon>Herpotrichiellaceae</taxon>
        <taxon>Exophiala</taxon>
    </lineage>
</organism>
<dbReference type="OrthoDB" id="4158087at2759"/>
<dbReference type="InterPro" id="IPR021858">
    <property type="entry name" value="Fun_TF"/>
</dbReference>
<gene>
    <name evidence="1" type="ORF">PV06_00584</name>
</gene>
<dbReference type="AlphaFoldDB" id="A0A0D2B6S2"/>